<dbReference type="InterPro" id="IPR007492">
    <property type="entry name" value="LytTR_DNA-bd_dom"/>
</dbReference>
<dbReference type="PROSITE" id="PS50110">
    <property type="entry name" value="RESPONSE_REGULATORY"/>
    <property type="match status" value="1"/>
</dbReference>
<dbReference type="SUPFAM" id="SSF52172">
    <property type="entry name" value="CheY-like"/>
    <property type="match status" value="1"/>
</dbReference>
<dbReference type="InterPro" id="IPR011006">
    <property type="entry name" value="CheY-like_superfamily"/>
</dbReference>
<dbReference type="Gene3D" id="2.40.50.1020">
    <property type="entry name" value="LytTr DNA-binding domain"/>
    <property type="match status" value="1"/>
</dbReference>
<gene>
    <name evidence="1" type="ORF">ECE50_008840</name>
</gene>
<dbReference type="PROSITE" id="PS50930">
    <property type="entry name" value="HTH_LYTTR"/>
    <property type="match status" value="1"/>
</dbReference>
<proteinExistence type="predicted"/>
<dbReference type="GO" id="GO:0000156">
    <property type="term" value="F:phosphorelay response regulator activity"/>
    <property type="evidence" value="ECO:0007669"/>
    <property type="project" value="TreeGrafter"/>
</dbReference>
<dbReference type="PANTHER" id="PTHR45526:SF1">
    <property type="entry name" value="TRANSCRIPTIONAL REGULATORY PROTEIN DCUR-RELATED"/>
    <property type="match status" value="1"/>
</dbReference>
<dbReference type="RefSeq" id="WP_127033862.1">
    <property type="nucleotide sequence ID" value="NZ_JAABOK010000001.1"/>
</dbReference>
<dbReference type="SMART" id="SM00448">
    <property type="entry name" value="REC"/>
    <property type="match status" value="1"/>
</dbReference>
<dbReference type="Gene3D" id="3.40.50.2300">
    <property type="match status" value="1"/>
</dbReference>
<accession>A0A3S1D5Z2</accession>
<sequence length="240" mass="27680">MQKYNCIIVEDEPLAAEVLQDYIIQVPFLNFKGTCSDAIYAMELLQQQPVDLIFLDIHLPKLKGLPFIKALKHPPQIIITTAYQEYALQGYEYNVVDYLLKPIEFSRFLMAVNKLKQQPAAAAPEQQAPAPRAGERPHLFFNVSKRKVKVYLDEILYIESLKEYINIFTKDKTILTKFPLGEIEEMLARNNFLRIHRSFIISKDKIDAFTATDVEINNKSIPIGRSYKELVMSVLTPPSW</sequence>
<dbReference type="InterPro" id="IPR051271">
    <property type="entry name" value="2C-system_Tx_regulators"/>
</dbReference>
<dbReference type="AlphaFoldDB" id="A0A3S1D5Z2"/>
<evidence type="ECO:0000313" key="1">
    <source>
        <dbReference type="EMBL" id="NSL86933.1"/>
    </source>
</evidence>
<dbReference type="OrthoDB" id="1646880at2"/>
<keyword evidence="2" id="KW-1185">Reference proteome</keyword>
<dbReference type="EMBL" id="RIAR02000001">
    <property type="protein sequence ID" value="NSL86933.1"/>
    <property type="molecule type" value="Genomic_DNA"/>
</dbReference>
<comment type="caution">
    <text evidence="1">The sequence shown here is derived from an EMBL/GenBank/DDBJ whole genome shotgun (WGS) entry which is preliminary data.</text>
</comment>
<dbReference type="SMART" id="SM00850">
    <property type="entry name" value="LytTR"/>
    <property type="match status" value="1"/>
</dbReference>
<reference evidence="1" key="1">
    <citation type="submission" date="2020-05" db="EMBL/GenBank/DDBJ databases">
        <title>Chitinophaga laudate sp. nov., isolated from a tropical peat swamp.</title>
        <authorList>
            <person name="Goh C.B.S."/>
            <person name="Lee M.S."/>
            <person name="Parimannan S."/>
            <person name="Pasbakhsh P."/>
            <person name="Yule C.M."/>
            <person name="Rajandas H."/>
            <person name="Loke S."/>
            <person name="Croft L."/>
            <person name="Tan J.B.L."/>
        </authorList>
    </citation>
    <scope>NUCLEOTIDE SEQUENCE</scope>
    <source>
        <strain evidence="1">Mgbs1</strain>
    </source>
</reference>
<name>A0A3S1D5Z2_9BACT</name>
<dbReference type="Pfam" id="PF04397">
    <property type="entry name" value="LytTR"/>
    <property type="match status" value="1"/>
</dbReference>
<dbReference type="Pfam" id="PF00072">
    <property type="entry name" value="Response_reg"/>
    <property type="match status" value="1"/>
</dbReference>
<dbReference type="PANTHER" id="PTHR45526">
    <property type="entry name" value="TRANSCRIPTIONAL REGULATORY PROTEIN DPIA"/>
    <property type="match status" value="1"/>
</dbReference>
<organism evidence="1 2">
    <name type="scientific">Chitinophaga solisilvae</name>
    <dbReference type="NCBI Taxonomy" id="1233460"/>
    <lineage>
        <taxon>Bacteria</taxon>
        <taxon>Pseudomonadati</taxon>
        <taxon>Bacteroidota</taxon>
        <taxon>Chitinophagia</taxon>
        <taxon>Chitinophagales</taxon>
        <taxon>Chitinophagaceae</taxon>
        <taxon>Chitinophaga</taxon>
    </lineage>
</organism>
<dbReference type="GO" id="GO:0003677">
    <property type="term" value="F:DNA binding"/>
    <property type="evidence" value="ECO:0007669"/>
    <property type="project" value="InterPro"/>
</dbReference>
<dbReference type="InterPro" id="IPR001789">
    <property type="entry name" value="Sig_transdc_resp-reg_receiver"/>
</dbReference>
<dbReference type="Proteomes" id="UP000281028">
    <property type="component" value="Unassembled WGS sequence"/>
</dbReference>
<evidence type="ECO:0000313" key="2">
    <source>
        <dbReference type="Proteomes" id="UP000281028"/>
    </source>
</evidence>
<protein>
    <submittedName>
        <fullName evidence="1">Response regulator transcription factor</fullName>
    </submittedName>
</protein>